<dbReference type="EMBL" id="JYDW01000295">
    <property type="protein sequence ID" value="KRZ49761.1"/>
    <property type="molecule type" value="Genomic_DNA"/>
</dbReference>
<evidence type="ECO:0000313" key="2">
    <source>
        <dbReference type="Proteomes" id="UP000054721"/>
    </source>
</evidence>
<comment type="caution">
    <text evidence="1">The sequence shown here is derived from an EMBL/GenBank/DDBJ whole genome shotgun (WGS) entry which is preliminary data.</text>
</comment>
<gene>
    <name evidence="1" type="ORF">T02_2366</name>
</gene>
<dbReference type="OrthoDB" id="10400595at2759"/>
<dbReference type="AlphaFoldDB" id="A0A0V1KRM7"/>
<keyword evidence="2" id="KW-1185">Reference proteome</keyword>
<dbReference type="Proteomes" id="UP000054721">
    <property type="component" value="Unassembled WGS sequence"/>
</dbReference>
<name>A0A0V1KRM7_9BILA</name>
<protein>
    <submittedName>
        <fullName evidence="1">Uncharacterized protein</fullName>
    </submittedName>
</protein>
<accession>A0A0V1KRM7</accession>
<organism evidence="1 2">
    <name type="scientific">Trichinella nativa</name>
    <dbReference type="NCBI Taxonomy" id="6335"/>
    <lineage>
        <taxon>Eukaryota</taxon>
        <taxon>Metazoa</taxon>
        <taxon>Ecdysozoa</taxon>
        <taxon>Nematoda</taxon>
        <taxon>Enoplea</taxon>
        <taxon>Dorylaimia</taxon>
        <taxon>Trichinellida</taxon>
        <taxon>Trichinellidae</taxon>
        <taxon>Trichinella</taxon>
    </lineage>
</organism>
<evidence type="ECO:0000313" key="1">
    <source>
        <dbReference type="EMBL" id="KRZ49761.1"/>
    </source>
</evidence>
<sequence length="77" mass="8743">MLLVFPAIHVLSISLPHFCGLVIYYRTGLPYLIFVSFHQALESLPCPVTILMLNCPFDIGDQEHLVEDVRDEKSPET</sequence>
<reference evidence="1 2" key="1">
    <citation type="submission" date="2015-05" db="EMBL/GenBank/DDBJ databases">
        <title>Evolution of Trichinella species and genotypes.</title>
        <authorList>
            <person name="Korhonen P.K."/>
            <person name="Edoardo P."/>
            <person name="Giuseppe L.R."/>
            <person name="Gasser R.B."/>
        </authorList>
    </citation>
    <scope>NUCLEOTIDE SEQUENCE [LARGE SCALE GENOMIC DNA]</scope>
    <source>
        <strain evidence="1">ISS10</strain>
    </source>
</reference>
<proteinExistence type="predicted"/>